<sequence length="219" mass="22812">MTDQQIPRRAVVKAAAWATPVIALAAAVPSAAASGGFACPSDVRPAAVVTQLDPSDWHVFLARAWWSLSSKYFGIDTTLVDPAVYGSTYEFTLLGGTRFTMSDGGGSTAPWYPSFSTFVGTVGTVTPLPPVAGTIGELNALVVPDVYDPNANVDVIFEAADAFTPSSVQFTAELRFTSPTTGETVVCVQDFTYVIASSFTGGPVINGHGHLNLTGTVGV</sequence>
<dbReference type="InterPro" id="IPR006311">
    <property type="entry name" value="TAT_signal"/>
</dbReference>
<comment type="caution">
    <text evidence="2">The sequence shown here is derived from an EMBL/GenBank/DDBJ whole genome shotgun (WGS) entry which is preliminary data.</text>
</comment>
<dbReference type="EMBL" id="JAVDUM010000012">
    <property type="protein sequence ID" value="MDR6868076.1"/>
    <property type="molecule type" value="Genomic_DNA"/>
</dbReference>
<feature type="chain" id="PRO_5047414909" description="Tat pathway signal sequence domain protein" evidence="1">
    <location>
        <begin position="26"/>
        <end position="219"/>
    </location>
</feature>
<dbReference type="PROSITE" id="PS51318">
    <property type="entry name" value="TAT"/>
    <property type="match status" value="1"/>
</dbReference>
<feature type="signal peptide" evidence="1">
    <location>
        <begin position="1"/>
        <end position="25"/>
    </location>
</feature>
<proteinExistence type="predicted"/>
<evidence type="ECO:0000256" key="1">
    <source>
        <dbReference type="SAM" id="SignalP"/>
    </source>
</evidence>
<keyword evidence="1" id="KW-0732">Signal</keyword>
<organism evidence="2 3">
    <name type="scientific">Microbacterium resistens</name>
    <dbReference type="NCBI Taxonomy" id="156977"/>
    <lineage>
        <taxon>Bacteria</taxon>
        <taxon>Bacillati</taxon>
        <taxon>Actinomycetota</taxon>
        <taxon>Actinomycetes</taxon>
        <taxon>Micrococcales</taxon>
        <taxon>Microbacteriaceae</taxon>
        <taxon>Microbacterium</taxon>
    </lineage>
</organism>
<keyword evidence="3" id="KW-1185">Reference proteome</keyword>
<evidence type="ECO:0000313" key="3">
    <source>
        <dbReference type="Proteomes" id="UP001259347"/>
    </source>
</evidence>
<evidence type="ECO:0008006" key="4">
    <source>
        <dbReference type="Google" id="ProtNLM"/>
    </source>
</evidence>
<evidence type="ECO:0000313" key="2">
    <source>
        <dbReference type="EMBL" id="MDR6868076.1"/>
    </source>
</evidence>
<dbReference type="RefSeq" id="WP_310021536.1">
    <property type="nucleotide sequence ID" value="NZ_JAVDUM010000012.1"/>
</dbReference>
<dbReference type="Proteomes" id="UP001259347">
    <property type="component" value="Unassembled WGS sequence"/>
</dbReference>
<gene>
    <name evidence="2" type="ORF">J2Y69_002687</name>
</gene>
<reference evidence="2 3" key="1">
    <citation type="submission" date="2023-07" db="EMBL/GenBank/DDBJ databases">
        <title>Sorghum-associated microbial communities from plants grown in Nebraska, USA.</title>
        <authorList>
            <person name="Schachtman D."/>
        </authorList>
    </citation>
    <scope>NUCLEOTIDE SEQUENCE [LARGE SCALE GENOMIC DNA]</scope>
    <source>
        <strain evidence="2 3">2980</strain>
    </source>
</reference>
<name>A0ABU1SEN8_9MICO</name>
<protein>
    <recommendedName>
        <fullName evidence="4">Tat pathway signal sequence domain protein</fullName>
    </recommendedName>
</protein>
<accession>A0ABU1SEN8</accession>